<dbReference type="SUPFAM" id="SSF54211">
    <property type="entry name" value="Ribosomal protein S5 domain 2-like"/>
    <property type="match status" value="1"/>
</dbReference>
<dbReference type="Gene3D" id="2.30.42.10">
    <property type="match status" value="1"/>
</dbReference>
<organism evidence="3 4">
    <name type="scientific">Gaiella occulta</name>
    <dbReference type="NCBI Taxonomy" id="1002870"/>
    <lineage>
        <taxon>Bacteria</taxon>
        <taxon>Bacillati</taxon>
        <taxon>Actinomycetota</taxon>
        <taxon>Thermoleophilia</taxon>
        <taxon>Gaiellales</taxon>
        <taxon>Gaiellaceae</taxon>
        <taxon>Gaiella</taxon>
    </lineage>
</organism>
<proteinExistence type="predicted"/>
<sequence length="342" mass="36163">MPARPPAARPPLARLLWGTALALAVVLAFVWLVPSRDYLFVPHTAQPLADKVTVEGEKPPDAVGGIYFVDVVVRKASWAERLLPFLRPDGSSLVDRSQVVPPDSSFEQRRREGRQEMARSEEVAAAVALKQAGFDVRTDPQGALVEGVASDVPAAAVLDPGDVIVRANDTVVRTPDGLRRALSSVAPGATVRLTVRHGGSLAQRNVRTVESPSRPGRAIIGIRVAQAADVKLPVKVRIDLGNVGGPSAGLPFALDVLQELGHDVDRGLKVAATGEIELDGTVAPIGGVKQKVFGARRAGVDVFLVPAGDNAAEARRYAGDLRIVPVQSFQQALSALRTLASK</sequence>
<evidence type="ECO:0000313" key="4">
    <source>
        <dbReference type="Proteomes" id="UP000254134"/>
    </source>
</evidence>
<dbReference type="InterPro" id="IPR036034">
    <property type="entry name" value="PDZ_sf"/>
</dbReference>
<feature type="transmembrane region" description="Helical" evidence="1">
    <location>
        <begin position="12"/>
        <end position="33"/>
    </location>
</feature>
<dbReference type="GO" id="GO:0006508">
    <property type="term" value="P:proteolysis"/>
    <property type="evidence" value="ECO:0007669"/>
    <property type="project" value="InterPro"/>
</dbReference>
<keyword evidence="1" id="KW-1133">Transmembrane helix</keyword>
<keyword evidence="1" id="KW-0812">Transmembrane</keyword>
<dbReference type="EMBL" id="QQZY01000003">
    <property type="protein sequence ID" value="RDI74790.1"/>
    <property type="molecule type" value="Genomic_DNA"/>
</dbReference>
<dbReference type="AlphaFoldDB" id="A0A7M2YYH2"/>
<dbReference type="InterPro" id="IPR014721">
    <property type="entry name" value="Ribsml_uS5_D2-typ_fold_subgr"/>
</dbReference>
<dbReference type="RefSeq" id="WP_114796083.1">
    <property type="nucleotide sequence ID" value="NZ_QQZY01000003.1"/>
</dbReference>
<protein>
    <submittedName>
        <fullName evidence="3">PDZ domain-containing secreted protein</fullName>
    </submittedName>
</protein>
<keyword evidence="4" id="KW-1185">Reference proteome</keyword>
<evidence type="ECO:0000313" key="3">
    <source>
        <dbReference type="EMBL" id="RDI74790.1"/>
    </source>
</evidence>
<name>A0A7M2YYH2_9ACTN</name>
<dbReference type="Pfam" id="PF05362">
    <property type="entry name" value="Lon_C"/>
    <property type="match status" value="1"/>
</dbReference>
<evidence type="ECO:0000259" key="2">
    <source>
        <dbReference type="SMART" id="SM00228"/>
    </source>
</evidence>
<dbReference type="OrthoDB" id="2356897at2"/>
<dbReference type="GO" id="GO:0005524">
    <property type="term" value="F:ATP binding"/>
    <property type="evidence" value="ECO:0007669"/>
    <property type="project" value="InterPro"/>
</dbReference>
<dbReference type="GO" id="GO:0004176">
    <property type="term" value="F:ATP-dependent peptidase activity"/>
    <property type="evidence" value="ECO:0007669"/>
    <property type="project" value="InterPro"/>
</dbReference>
<dbReference type="SUPFAM" id="SSF50156">
    <property type="entry name" value="PDZ domain-like"/>
    <property type="match status" value="1"/>
</dbReference>
<reference evidence="4" key="2">
    <citation type="journal article" date="2019" name="MicrobiologyOpen">
        <title>High-quality draft genome sequence of Gaiella occulta isolated from a 150 meter deep mineral water borehole and comparison with the genome sequences of other deep-branching lineages of the phylum Actinobacteria.</title>
        <authorList>
            <person name="Severino R."/>
            <person name="Froufe H.J.C."/>
            <person name="Barroso C."/>
            <person name="Albuquerque L."/>
            <person name="Lobo-da-Cunha A."/>
            <person name="da Costa M.S."/>
            <person name="Egas C."/>
        </authorList>
    </citation>
    <scope>NUCLEOTIDE SEQUENCE [LARGE SCALE GENOMIC DNA]</scope>
    <source>
        <strain evidence="4">F2-233</strain>
    </source>
</reference>
<dbReference type="Proteomes" id="UP000254134">
    <property type="component" value="Unassembled WGS sequence"/>
</dbReference>
<dbReference type="Pfam" id="PF13180">
    <property type="entry name" value="PDZ_2"/>
    <property type="match status" value="1"/>
</dbReference>
<dbReference type="InterPro" id="IPR020568">
    <property type="entry name" value="Ribosomal_Su5_D2-typ_SF"/>
</dbReference>
<evidence type="ECO:0000256" key="1">
    <source>
        <dbReference type="SAM" id="Phobius"/>
    </source>
</evidence>
<keyword evidence="1" id="KW-0472">Membrane</keyword>
<feature type="domain" description="PDZ" evidence="2">
    <location>
        <begin position="130"/>
        <end position="199"/>
    </location>
</feature>
<dbReference type="Gene3D" id="3.30.230.10">
    <property type="match status" value="1"/>
</dbReference>
<dbReference type="GO" id="GO:0004252">
    <property type="term" value="F:serine-type endopeptidase activity"/>
    <property type="evidence" value="ECO:0007669"/>
    <property type="project" value="InterPro"/>
</dbReference>
<accession>A0A7M2YYH2</accession>
<dbReference type="InterPro" id="IPR001478">
    <property type="entry name" value="PDZ"/>
</dbReference>
<dbReference type="PANTHER" id="PTHR10046">
    <property type="entry name" value="ATP DEPENDENT LON PROTEASE FAMILY MEMBER"/>
    <property type="match status" value="1"/>
</dbReference>
<dbReference type="GO" id="GO:0030163">
    <property type="term" value="P:protein catabolic process"/>
    <property type="evidence" value="ECO:0007669"/>
    <property type="project" value="InterPro"/>
</dbReference>
<gene>
    <name evidence="3" type="ORF">Gocc_1679</name>
</gene>
<dbReference type="SMART" id="SM00228">
    <property type="entry name" value="PDZ"/>
    <property type="match status" value="1"/>
</dbReference>
<comment type="caution">
    <text evidence="3">The sequence shown here is derived from an EMBL/GenBank/DDBJ whole genome shotgun (WGS) entry which is preliminary data.</text>
</comment>
<dbReference type="InterPro" id="IPR008269">
    <property type="entry name" value="Lon_proteolytic"/>
</dbReference>
<reference evidence="3 4" key="1">
    <citation type="submission" date="2018-07" db="EMBL/GenBank/DDBJ databases">
        <title>High-quality-draft genome sequence of Gaiella occulta.</title>
        <authorList>
            <person name="Severino R."/>
            <person name="Froufe H.J.C."/>
            <person name="Rainey F.A."/>
            <person name="Barroso C."/>
            <person name="Albuquerque L."/>
            <person name="Lobo-Da-Cunha A."/>
            <person name="Da Costa M.S."/>
            <person name="Egas C."/>
        </authorList>
    </citation>
    <scope>NUCLEOTIDE SEQUENCE [LARGE SCALE GENOMIC DNA]</scope>
    <source>
        <strain evidence="3 4">F2-233</strain>
    </source>
</reference>
<dbReference type="InterPro" id="IPR027065">
    <property type="entry name" value="Lon_Prtase"/>
</dbReference>